<dbReference type="PANTHER" id="PTHR30558">
    <property type="entry name" value="EXBD MEMBRANE COMPONENT OF PMF-DRIVEN MACROMOLECULE IMPORT SYSTEM"/>
    <property type="match status" value="1"/>
</dbReference>
<protein>
    <submittedName>
        <fullName evidence="9">Protein TolR</fullName>
    </submittedName>
</protein>
<evidence type="ECO:0000256" key="2">
    <source>
        <dbReference type="ARBA" id="ARBA00005811"/>
    </source>
</evidence>
<evidence type="ECO:0000256" key="7">
    <source>
        <dbReference type="RuleBase" id="RU003879"/>
    </source>
</evidence>
<evidence type="ECO:0000256" key="4">
    <source>
        <dbReference type="ARBA" id="ARBA00022692"/>
    </source>
</evidence>
<reference evidence="10" key="1">
    <citation type="submission" date="2017-12" db="EMBL/GenBank/DDBJ databases">
        <title>Draft genome sequence of Telmatospirillum siberiense 26-4b1T, an acidotolerant peatland alphaproteobacterium potentially involved in sulfur cycling.</title>
        <authorList>
            <person name="Hausmann B."/>
            <person name="Pjevac P."/>
            <person name="Schreck K."/>
            <person name="Herbold C.W."/>
            <person name="Daims H."/>
            <person name="Wagner M."/>
            <person name="Pester M."/>
            <person name="Loy A."/>
        </authorList>
    </citation>
    <scope>NUCLEOTIDE SEQUENCE [LARGE SCALE GENOMIC DNA]</scope>
    <source>
        <strain evidence="10">26-4b1</strain>
    </source>
</reference>
<dbReference type="RefSeq" id="WP_101249664.1">
    <property type="nucleotide sequence ID" value="NZ_PIUM01000004.1"/>
</dbReference>
<accession>A0A2N3PZ00</accession>
<comment type="caution">
    <text evidence="9">The sequence shown here is derived from an EMBL/GenBank/DDBJ whole genome shotgun (WGS) entry which is preliminary data.</text>
</comment>
<evidence type="ECO:0000313" key="9">
    <source>
        <dbReference type="EMBL" id="PKU25609.1"/>
    </source>
</evidence>
<evidence type="ECO:0000256" key="5">
    <source>
        <dbReference type="ARBA" id="ARBA00022989"/>
    </source>
</evidence>
<proteinExistence type="inferred from homology"/>
<keyword evidence="10" id="KW-1185">Reference proteome</keyword>
<dbReference type="Gene3D" id="3.30.420.270">
    <property type="match status" value="1"/>
</dbReference>
<organism evidence="9 10">
    <name type="scientific">Telmatospirillum siberiense</name>
    <dbReference type="NCBI Taxonomy" id="382514"/>
    <lineage>
        <taxon>Bacteria</taxon>
        <taxon>Pseudomonadati</taxon>
        <taxon>Pseudomonadota</taxon>
        <taxon>Alphaproteobacteria</taxon>
        <taxon>Rhodospirillales</taxon>
        <taxon>Rhodospirillaceae</taxon>
        <taxon>Telmatospirillum</taxon>
    </lineage>
</organism>
<comment type="subcellular location">
    <subcellularLocation>
        <location evidence="1">Cell membrane</location>
        <topology evidence="1">Single-pass membrane protein</topology>
    </subcellularLocation>
    <subcellularLocation>
        <location evidence="7">Cell membrane</location>
        <topology evidence="7">Single-pass type II membrane protein</topology>
    </subcellularLocation>
</comment>
<dbReference type="InterPro" id="IPR003400">
    <property type="entry name" value="ExbD"/>
</dbReference>
<comment type="similarity">
    <text evidence="2 7">Belongs to the ExbD/TolR family.</text>
</comment>
<dbReference type="PANTHER" id="PTHR30558:SF7">
    <property type="entry name" value="TOL-PAL SYSTEM PROTEIN TOLR"/>
    <property type="match status" value="1"/>
</dbReference>
<evidence type="ECO:0000256" key="6">
    <source>
        <dbReference type="ARBA" id="ARBA00023136"/>
    </source>
</evidence>
<keyword evidence="3" id="KW-1003">Cell membrane</keyword>
<feature type="transmembrane region" description="Helical" evidence="8">
    <location>
        <begin position="24"/>
        <end position="46"/>
    </location>
</feature>
<evidence type="ECO:0000256" key="8">
    <source>
        <dbReference type="SAM" id="Phobius"/>
    </source>
</evidence>
<evidence type="ECO:0000256" key="1">
    <source>
        <dbReference type="ARBA" id="ARBA00004162"/>
    </source>
</evidence>
<name>A0A2N3PZ00_9PROT</name>
<dbReference type="GO" id="GO:0015031">
    <property type="term" value="P:protein transport"/>
    <property type="evidence" value="ECO:0007669"/>
    <property type="project" value="UniProtKB-KW"/>
</dbReference>
<sequence>MNDPLEDWYGAKTPLLSEINVTPFIDVMLVLLIIFMVAAPLMMVGVPLKLPKTTAQTVHKPQRPVVVSLDKDGGLFFDQERLAPDKLSERLSMAIKADPETVVYVRADKTIDYGRIMDLLGKVGSAGVARLSLVAEGQLPPNAPPEP</sequence>
<keyword evidence="7" id="KW-0813">Transport</keyword>
<evidence type="ECO:0000256" key="3">
    <source>
        <dbReference type="ARBA" id="ARBA00022475"/>
    </source>
</evidence>
<keyword evidence="7" id="KW-0653">Protein transport</keyword>
<dbReference type="OrthoDB" id="9798629at2"/>
<dbReference type="AlphaFoldDB" id="A0A2N3PZ00"/>
<dbReference type="GO" id="GO:0005886">
    <property type="term" value="C:plasma membrane"/>
    <property type="evidence" value="ECO:0007669"/>
    <property type="project" value="UniProtKB-SubCell"/>
</dbReference>
<dbReference type="Proteomes" id="UP000233293">
    <property type="component" value="Unassembled WGS sequence"/>
</dbReference>
<keyword evidence="5 8" id="KW-1133">Transmembrane helix</keyword>
<dbReference type="GO" id="GO:0022857">
    <property type="term" value="F:transmembrane transporter activity"/>
    <property type="evidence" value="ECO:0007669"/>
    <property type="project" value="InterPro"/>
</dbReference>
<keyword evidence="6 8" id="KW-0472">Membrane</keyword>
<keyword evidence="4 7" id="KW-0812">Transmembrane</keyword>
<gene>
    <name evidence="9" type="ORF">CWS72_05990</name>
</gene>
<evidence type="ECO:0000313" key="10">
    <source>
        <dbReference type="Proteomes" id="UP000233293"/>
    </source>
</evidence>
<dbReference type="Pfam" id="PF02472">
    <property type="entry name" value="ExbD"/>
    <property type="match status" value="1"/>
</dbReference>
<dbReference type="EMBL" id="PIUM01000004">
    <property type="protein sequence ID" value="PKU25609.1"/>
    <property type="molecule type" value="Genomic_DNA"/>
</dbReference>